<evidence type="ECO:0000259" key="3">
    <source>
        <dbReference type="Pfam" id="PF25043"/>
    </source>
</evidence>
<evidence type="ECO:0000313" key="4">
    <source>
        <dbReference type="EMBL" id="KAK7274979.1"/>
    </source>
</evidence>
<feature type="domain" description="DUF2828" evidence="2">
    <location>
        <begin position="53"/>
        <end position="463"/>
    </location>
</feature>
<feature type="region of interest" description="Disordered" evidence="1">
    <location>
        <begin position="167"/>
        <end position="228"/>
    </location>
</feature>
<dbReference type="Pfam" id="PF25043">
    <property type="entry name" value="DUF7788"/>
    <property type="match status" value="1"/>
</dbReference>
<dbReference type="Gene3D" id="3.40.50.410">
    <property type="entry name" value="von Willebrand factor, type A domain"/>
    <property type="match status" value="1"/>
</dbReference>
<organism evidence="4 5">
    <name type="scientific">Crotalaria pallida</name>
    <name type="common">Smooth rattlebox</name>
    <name type="synonym">Crotalaria striata</name>
    <dbReference type="NCBI Taxonomy" id="3830"/>
    <lineage>
        <taxon>Eukaryota</taxon>
        <taxon>Viridiplantae</taxon>
        <taxon>Streptophyta</taxon>
        <taxon>Embryophyta</taxon>
        <taxon>Tracheophyta</taxon>
        <taxon>Spermatophyta</taxon>
        <taxon>Magnoliopsida</taxon>
        <taxon>eudicotyledons</taxon>
        <taxon>Gunneridae</taxon>
        <taxon>Pentapetalae</taxon>
        <taxon>rosids</taxon>
        <taxon>fabids</taxon>
        <taxon>Fabales</taxon>
        <taxon>Fabaceae</taxon>
        <taxon>Papilionoideae</taxon>
        <taxon>50 kb inversion clade</taxon>
        <taxon>genistoids sensu lato</taxon>
        <taxon>core genistoids</taxon>
        <taxon>Crotalarieae</taxon>
        <taxon>Crotalaria</taxon>
    </lineage>
</organism>
<dbReference type="InterPro" id="IPR058580">
    <property type="entry name" value="DUF2828"/>
</dbReference>
<dbReference type="InterPro" id="IPR011205">
    <property type="entry name" value="UCP015417_vWA"/>
</dbReference>
<keyword evidence="5" id="KW-1185">Reference proteome</keyword>
<dbReference type="PANTHER" id="PTHR31373:SF17">
    <property type="entry name" value="OS06G0652100 PROTEIN"/>
    <property type="match status" value="1"/>
</dbReference>
<proteinExistence type="predicted"/>
<dbReference type="InterPro" id="IPR036465">
    <property type="entry name" value="vWFA_dom_sf"/>
</dbReference>
<evidence type="ECO:0000313" key="5">
    <source>
        <dbReference type="Proteomes" id="UP001372338"/>
    </source>
</evidence>
<dbReference type="PANTHER" id="PTHR31373">
    <property type="entry name" value="OS06G0652100 PROTEIN"/>
    <property type="match status" value="1"/>
</dbReference>
<protein>
    <submittedName>
        <fullName evidence="4">Uncharacterized protein</fullName>
    </submittedName>
</protein>
<reference evidence="4 5" key="1">
    <citation type="submission" date="2024-01" db="EMBL/GenBank/DDBJ databases">
        <title>The genomes of 5 underutilized Papilionoideae crops provide insights into root nodulation and disease resistanc.</title>
        <authorList>
            <person name="Yuan L."/>
        </authorList>
    </citation>
    <scope>NUCLEOTIDE SEQUENCE [LARGE SCALE GENOMIC DNA]</scope>
    <source>
        <strain evidence="4">ZHUSHIDOU_FW_LH</strain>
        <tissue evidence="4">Leaf</tissue>
    </source>
</reference>
<dbReference type="Pfam" id="PF11443">
    <property type="entry name" value="DUF2828"/>
    <property type="match status" value="1"/>
</dbReference>
<name>A0AAN9FEP3_CROPI</name>
<comment type="caution">
    <text evidence="4">The sequence shown here is derived from an EMBL/GenBank/DDBJ whole genome shotgun (WGS) entry which is preliminary data.</text>
</comment>
<dbReference type="Proteomes" id="UP001372338">
    <property type="component" value="Unassembled WGS sequence"/>
</dbReference>
<evidence type="ECO:0000259" key="2">
    <source>
        <dbReference type="Pfam" id="PF11443"/>
    </source>
</evidence>
<gene>
    <name evidence="4" type="ORF">RIF29_16083</name>
</gene>
<dbReference type="AlphaFoldDB" id="A0AAN9FEP3"/>
<evidence type="ECO:0000256" key="1">
    <source>
        <dbReference type="SAM" id="MobiDB-lite"/>
    </source>
</evidence>
<dbReference type="EMBL" id="JAYWIO010000003">
    <property type="protein sequence ID" value="KAK7274979.1"/>
    <property type="molecule type" value="Genomic_DNA"/>
</dbReference>
<dbReference type="PIRSF" id="PIRSF015417">
    <property type="entry name" value="T31B5_30_vWA"/>
    <property type="match status" value="1"/>
</dbReference>
<feature type="compositionally biased region" description="Basic residues" evidence="1">
    <location>
        <begin position="207"/>
        <end position="218"/>
    </location>
</feature>
<accession>A0AAN9FEP3</accession>
<dbReference type="InterPro" id="IPR056690">
    <property type="entry name" value="DUF7788"/>
</dbReference>
<feature type="compositionally biased region" description="Gly residues" evidence="1">
    <location>
        <begin position="190"/>
        <end position="202"/>
    </location>
</feature>
<feature type="domain" description="DUF7788" evidence="3">
    <location>
        <begin position="465"/>
        <end position="648"/>
    </location>
</feature>
<sequence>MALVGPPPKSKPQKVTIPTNDPFLDQLITDFRHWDPSSSPQPTPPPMTHTRFDSATFLSSGNPCLDFFFHVVPDTDYDTVHDKLSSAWAHNPLTALKLVCHLRAVRGTGKSDKESFYSAALWLHGLHPKTLACNIPNLAQFGYFKDLPEILYRTLEGADVRMNQRREWERTKGSSNKRYKKMNDPVWRPFGGGRPGAGGSGSGVPLRRGRRGGGRVGKRGGGGGGRKVVRKSAIWSDRNFAEVEKEKAREAREEKKAAAVNKLLKRYRHDPEFRFLHDRVSDYFALCLRKDLEVLRSSGEMKSISLAAKWCPSVDSSFDRSLLLCESIARRIFPREDYPEYEGVEEAHYAYRVRDRLRKEVLVPLRKVLELPEVYIGANRWDLIPYERVASVAMQFYSQKFLNHDKERFAKYLKDVKEGKATISIGALLPHQIIHSLKEGEGGVVAELQWSRMVGDMLSKGRMKNCIAVCDVSENMEGTPMEVSVALGLLVSELSMEPWKGKLITFSENPELHLIQGNDLVSKAKFVVRMKWGKNTNFQRVFDLILDVAVKGKLKPDQMIKKVFVFSGMEFDKASDKPWETDYQAITRKFGEKGYGSAVPEIVFWNLKDSNCTPVPITQEGVTLVSGFSKNLLTMLLDNGGDVSSEDAREAVKPRPEAAMEAAISGPEYQQLVVLD</sequence>